<accession>A0A261TWA5</accession>
<organism evidence="2 3">
    <name type="scientific">Bordetella genomosp. 5</name>
    <dbReference type="NCBI Taxonomy" id="1395608"/>
    <lineage>
        <taxon>Bacteria</taxon>
        <taxon>Pseudomonadati</taxon>
        <taxon>Pseudomonadota</taxon>
        <taxon>Betaproteobacteria</taxon>
        <taxon>Burkholderiales</taxon>
        <taxon>Alcaligenaceae</taxon>
        <taxon>Bordetella</taxon>
    </lineage>
</organism>
<evidence type="ECO:0000259" key="1">
    <source>
        <dbReference type="Pfam" id="PF07791"/>
    </source>
</evidence>
<proteinExistence type="predicted"/>
<protein>
    <recommendedName>
        <fullName evidence="1">Immunity MXAN-0049 protein domain-containing protein</fullName>
    </recommendedName>
</protein>
<dbReference type="EMBL" id="NEVP01000004">
    <property type="protein sequence ID" value="OZI53968.1"/>
    <property type="molecule type" value="Genomic_DNA"/>
</dbReference>
<evidence type="ECO:0000313" key="3">
    <source>
        <dbReference type="Proteomes" id="UP000216913"/>
    </source>
</evidence>
<dbReference type="AlphaFoldDB" id="A0A261TWA5"/>
<name>A0A261TWA5_9BORD</name>
<keyword evidence="3" id="KW-1185">Reference proteome</keyword>
<gene>
    <name evidence="2" type="ORF">CAL25_06975</name>
</gene>
<sequence>MNDLTQKTSGADPASRMGEYYILNSSHWADGIGPGLRIHNEDRLIPPGQYVVPLPTGEPGQYPERPHLLHVPIEGGMLRDFEIWSGIWIISERFKRVLESVDAAGFAFVECDFSLADGSRGPQYYFCSVVRALDAIDESASRMKIKYDRDFITGESVKLYSALGGASLVFRPEVVGAAHIFTQPRLGVESICDRVMYEALVAADLEGIDLRDAADS</sequence>
<comment type="caution">
    <text evidence="2">The sequence shown here is derived from an EMBL/GenBank/DDBJ whole genome shotgun (WGS) entry which is preliminary data.</text>
</comment>
<feature type="domain" description="Immunity MXAN-0049 protein" evidence="1">
    <location>
        <begin position="19"/>
        <end position="215"/>
    </location>
</feature>
<evidence type="ECO:0000313" key="2">
    <source>
        <dbReference type="EMBL" id="OZI53968.1"/>
    </source>
</evidence>
<dbReference type="InterPro" id="IPR012433">
    <property type="entry name" value="Imm11"/>
</dbReference>
<dbReference type="RefSeq" id="WP_212590878.1">
    <property type="nucleotide sequence ID" value="NZ_NEVP01000004.1"/>
</dbReference>
<dbReference type="Pfam" id="PF07791">
    <property type="entry name" value="Imm11"/>
    <property type="match status" value="1"/>
</dbReference>
<reference evidence="2 3" key="1">
    <citation type="submission" date="2017-05" db="EMBL/GenBank/DDBJ databases">
        <title>Complete and WGS of Bordetella genogroups.</title>
        <authorList>
            <person name="Spilker T."/>
            <person name="LiPuma J."/>
        </authorList>
    </citation>
    <scope>NUCLEOTIDE SEQUENCE [LARGE SCALE GENOMIC DNA]</scope>
    <source>
        <strain evidence="2 3">AU10456</strain>
    </source>
</reference>
<dbReference type="Proteomes" id="UP000216913">
    <property type="component" value="Unassembled WGS sequence"/>
</dbReference>